<organism evidence="2">
    <name type="scientific">Nanobsidianus stetteri</name>
    <dbReference type="NCBI Taxonomy" id="1294122"/>
    <lineage>
        <taxon>Archaea</taxon>
        <taxon>Nanobdellota</taxon>
        <taxon>Candidatus Nanoarchaeia</taxon>
        <taxon>Nanoarchaeales</taxon>
        <taxon>Nanopusillaceae</taxon>
        <taxon>Candidatus Nanobsidianus</taxon>
    </lineage>
</organism>
<feature type="transmembrane region" description="Helical" evidence="1">
    <location>
        <begin position="139"/>
        <end position="156"/>
    </location>
</feature>
<protein>
    <submittedName>
        <fullName evidence="2">Uncharacterized protein</fullName>
    </submittedName>
</protein>
<dbReference type="EMBL" id="QEFP01000017">
    <property type="protein sequence ID" value="PVU68342.1"/>
    <property type="molecule type" value="Genomic_DNA"/>
</dbReference>
<reference evidence="2" key="2">
    <citation type="submission" date="2017-05" db="EMBL/GenBank/DDBJ databases">
        <authorList>
            <person name="Song R."/>
            <person name="Chenine A.L."/>
            <person name="Ruprecht R.M."/>
        </authorList>
    </citation>
    <scope>NUCLEOTIDE SEQUENCE</scope>
    <source>
        <strain evidence="2">SCGC AB-777_F03</strain>
    </source>
</reference>
<proteinExistence type="predicted"/>
<keyword evidence="1" id="KW-0812">Transmembrane</keyword>
<feature type="transmembrane region" description="Helical" evidence="1">
    <location>
        <begin position="105"/>
        <end position="127"/>
    </location>
</feature>
<gene>
    <name evidence="2" type="ORF">DDW03_02690</name>
</gene>
<reference evidence="2" key="1">
    <citation type="journal article" date="2015" name="Appl. Environ. Microbiol.">
        <title>Nanoarchaeota, Their Sulfolobales Host, and Nanoarchaeota Virus Distribution across Yellowstone National Park Hot Springs.</title>
        <authorList>
            <person name="Munson-McGee J.H."/>
            <person name="Field E.K."/>
            <person name="Bateson M."/>
            <person name="Rooney C."/>
            <person name="Stepanauskas R."/>
            <person name="Young M.J."/>
        </authorList>
    </citation>
    <scope>NUCLEOTIDE SEQUENCE [LARGE SCALE GENOMIC DNA]</scope>
    <source>
        <strain evidence="2">SCGC AB-777_F03</strain>
    </source>
</reference>
<evidence type="ECO:0000256" key="1">
    <source>
        <dbReference type="SAM" id="Phobius"/>
    </source>
</evidence>
<comment type="caution">
    <text evidence="2">The sequence shown here is derived from an EMBL/GenBank/DDBJ whole genome shotgun (WGS) entry which is preliminary data.</text>
</comment>
<dbReference type="AlphaFoldDB" id="A0A2T9WKK0"/>
<accession>A0A2T9WKK0</accession>
<evidence type="ECO:0000313" key="2">
    <source>
        <dbReference type="EMBL" id="PVU68342.1"/>
    </source>
</evidence>
<name>A0A2T9WKK0_NANST</name>
<keyword evidence="1" id="KW-0472">Membrane</keyword>
<keyword evidence="1" id="KW-1133">Transmembrane helix</keyword>
<sequence>MLYVYSRKFRKLAEYILNDGKRKLILDFLENGIAFLMDSTLSNLVEELLVFGNINGGKIEIKDITLAIKEKADVINNEIGKLYKISTLLMKVDNLGKELLNYSRYLKVISIALLTLVIFFPLINTLFQSLELEIIECGTGTDLLAFGYLILLIWIVNRRRIIKQLKEGL</sequence>